<keyword evidence="1" id="KW-0812">Transmembrane</keyword>
<dbReference type="EMBL" id="ADBL01002523">
    <property type="status" value="NOT_ANNOTATED_CDS"/>
    <property type="molecule type" value="Genomic_DNA"/>
</dbReference>
<feature type="transmembrane region" description="Helical" evidence="1">
    <location>
        <begin position="462"/>
        <end position="488"/>
    </location>
</feature>
<reference evidence="3" key="1">
    <citation type="submission" date="2010-05" db="EMBL/GenBank/DDBJ databases">
        <title>The Genome Sequence of Magnaporthe poae strain ATCC 64411.</title>
        <authorList>
            <consortium name="The Broad Institute Genome Sequencing Platform"/>
            <consortium name="Broad Institute Genome Sequencing Center for Infectious Disease"/>
            <person name="Ma L.-J."/>
            <person name="Dead R."/>
            <person name="Young S."/>
            <person name="Zeng Q."/>
            <person name="Koehrsen M."/>
            <person name="Alvarado L."/>
            <person name="Berlin A."/>
            <person name="Chapman S.B."/>
            <person name="Chen Z."/>
            <person name="Freedman E."/>
            <person name="Gellesch M."/>
            <person name="Goldberg J."/>
            <person name="Griggs A."/>
            <person name="Gujja S."/>
            <person name="Heilman E.R."/>
            <person name="Heiman D."/>
            <person name="Hepburn T."/>
            <person name="Howarth C."/>
            <person name="Jen D."/>
            <person name="Larson L."/>
            <person name="Mehta T."/>
            <person name="Neiman D."/>
            <person name="Pearson M."/>
            <person name="Roberts A."/>
            <person name="Saif S."/>
            <person name="Shea T."/>
            <person name="Shenoy N."/>
            <person name="Sisk P."/>
            <person name="Stolte C."/>
            <person name="Sykes S."/>
            <person name="Walk T."/>
            <person name="White J."/>
            <person name="Yandava C."/>
            <person name="Haas B."/>
            <person name="Nusbaum C."/>
            <person name="Birren B."/>
        </authorList>
    </citation>
    <scope>NUCLEOTIDE SEQUENCE</scope>
    <source>
        <strain evidence="3">ATCC 64411</strain>
    </source>
</reference>
<name>A0A0C4EB02_MAGP6</name>
<dbReference type="EMBL" id="ADBL01002524">
    <property type="status" value="NOT_ANNOTATED_CDS"/>
    <property type="molecule type" value="Genomic_DNA"/>
</dbReference>
<evidence type="ECO:0000256" key="2">
    <source>
        <dbReference type="SAM" id="SignalP"/>
    </source>
</evidence>
<evidence type="ECO:0000313" key="3">
    <source>
        <dbReference type="EMBL" id="KLU91321.1"/>
    </source>
</evidence>
<organism evidence="4 5">
    <name type="scientific">Magnaporthiopsis poae (strain ATCC 64411 / 73-15)</name>
    <name type="common">Kentucky bluegrass fungus</name>
    <name type="synonym">Magnaporthe poae</name>
    <dbReference type="NCBI Taxonomy" id="644358"/>
    <lineage>
        <taxon>Eukaryota</taxon>
        <taxon>Fungi</taxon>
        <taxon>Dikarya</taxon>
        <taxon>Ascomycota</taxon>
        <taxon>Pezizomycotina</taxon>
        <taxon>Sordariomycetes</taxon>
        <taxon>Sordariomycetidae</taxon>
        <taxon>Magnaporthales</taxon>
        <taxon>Magnaporthaceae</taxon>
        <taxon>Magnaporthiopsis</taxon>
    </lineage>
</organism>
<keyword evidence="2" id="KW-0732">Signal</keyword>
<reference evidence="4" key="5">
    <citation type="submission" date="2015-06" db="UniProtKB">
        <authorList>
            <consortium name="EnsemblFungi"/>
        </authorList>
    </citation>
    <scope>IDENTIFICATION</scope>
    <source>
        <strain evidence="4">ATCC 64411</strain>
    </source>
</reference>
<dbReference type="VEuPathDB" id="FungiDB:MAPG_09842"/>
<reference evidence="5" key="2">
    <citation type="submission" date="2010-05" db="EMBL/GenBank/DDBJ databases">
        <title>The genome sequence of Magnaporthe poae strain ATCC 64411.</title>
        <authorList>
            <person name="Ma L.-J."/>
            <person name="Dead R."/>
            <person name="Young S."/>
            <person name="Zeng Q."/>
            <person name="Koehrsen M."/>
            <person name="Alvarado L."/>
            <person name="Berlin A."/>
            <person name="Chapman S.B."/>
            <person name="Chen Z."/>
            <person name="Freedman E."/>
            <person name="Gellesch M."/>
            <person name="Goldberg J."/>
            <person name="Griggs A."/>
            <person name="Gujja S."/>
            <person name="Heilman E.R."/>
            <person name="Heiman D."/>
            <person name="Hepburn T."/>
            <person name="Howarth C."/>
            <person name="Jen D."/>
            <person name="Larson L."/>
            <person name="Mehta T."/>
            <person name="Neiman D."/>
            <person name="Pearson M."/>
            <person name="Roberts A."/>
            <person name="Saif S."/>
            <person name="Shea T."/>
            <person name="Shenoy N."/>
            <person name="Sisk P."/>
            <person name="Stolte C."/>
            <person name="Sykes S."/>
            <person name="Walk T."/>
            <person name="White J."/>
            <person name="Yandava C."/>
            <person name="Haas B."/>
            <person name="Nusbaum C."/>
            <person name="Birren B."/>
        </authorList>
    </citation>
    <scope>NUCLEOTIDE SEQUENCE [LARGE SCALE GENOMIC DNA]</scope>
    <source>
        <strain evidence="5">ATCC 64411 / 73-15</strain>
    </source>
</reference>
<gene>
    <name evidence="3" type="ORF">MAPG_09842</name>
</gene>
<evidence type="ECO:0000313" key="4">
    <source>
        <dbReference type="EnsemblFungi" id="MAPG_09842T0"/>
    </source>
</evidence>
<sequence length="547" mass="59486">MFLQRHIAVFGVLLLLTQRALAQSIAVSSTAAWSSQIVAFWGAILIAVRSSVRGQVTNAISSLWSSARAAARTRRIDSALGRGNWFVHSGWNNGRMRAEIAVVLWRTAEERRRLSRRLALLVEVFGDAWEVIVLGCRLEQGSDDTEGRIEWIKSPRSPEMSSSRLKETRGPGAFPLGMDDLDQAADALRSGDKVAIETLVQALSRRCDLRGTRCTVHSEMPPMESEANPSWSRIFTSVDLCESPFLGLSRWTGAFATSRGAAMKLATRMYFAVHVAVSCAIGLMAAAAGRGLAVWLLAVRPTLASLGCQGIQGNNYVGSLLALDKSSWYYETSDGSRRAAADMDSPPMPALRERLSGRLVGIWKTPYFVRLTVGKSTEVSVDSILQSQTHGGTIIGLVATLARDGCAAGDDRLFIAKCALRLPETGHALARFLTEEVFQYGYEVDDIVTQGGPPVPVTVGGIYPWIQTGCCIVLTFMCCCVSIVYAYYGLPFWVKPVTEVVTAASATWFGTLERVGGLAHSRDTYVCFMIATLITSSVWYVGVKDVG</sequence>
<reference evidence="3" key="3">
    <citation type="submission" date="2011-03" db="EMBL/GenBank/DDBJ databases">
        <title>Annotation of Magnaporthe poae ATCC 64411.</title>
        <authorList>
            <person name="Ma L.-J."/>
            <person name="Dead R."/>
            <person name="Young S.K."/>
            <person name="Zeng Q."/>
            <person name="Gargeya S."/>
            <person name="Fitzgerald M."/>
            <person name="Haas B."/>
            <person name="Abouelleil A."/>
            <person name="Alvarado L."/>
            <person name="Arachchi H.M."/>
            <person name="Berlin A."/>
            <person name="Brown A."/>
            <person name="Chapman S.B."/>
            <person name="Chen Z."/>
            <person name="Dunbar C."/>
            <person name="Freedman E."/>
            <person name="Gearin G."/>
            <person name="Gellesch M."/>
            <person name="Goldberg J."/>
            <person name="Griggs A."/>
            <person name="Gujja S."/>
            <person name="Heiman D."/>
            <person name="Howarth C."/>
            <person name="Larson L."/>
            <person name="Lui A."/>
            <person name="MacDonald P.J.P."/>
            <person name="Mehta T."/>
            <person name="Montmayeur A."/>
            <person name="Murphy C."/>
            <person name="Neiman D."/>
            <person name="Pearson M."/>
            <person name="Priest M."/>
            <person name="Roberts A."/>
            <person name="Saif S."/>
            <person name="Shea T."/>
            <person name="Shenoy N."/>
            <person name="Sisk P."/>
            <person name="Stolte C."/>
            <person name="Sykes S."/>
            <person name="Yandava C."/>
            <person name="Wortman J."/>
            <person name="Nusbaum C."/>
            <person name="Birren B."/>
        </authorList>
    </citation>
    <scope>NUCLEOTIDE SEQUENCE</scope>
    <source>
        <strain evidence="3">ATCC 64411</strain>
    </source>
</reference>
<dbReference type="OMA" id="MHEKETS"/>
<dbReference type="eggNOG" id="ENOG502REP1">
    <property type="taxonomic scope" value="Eukaryota"/>
</dbReference>
<reference evidence="4" key="4">
    <citation type="journal article" date="2015" name="G3 (Bethesda)">
        <title>Genome sequences of three phytopathogenic species of the Magnaporthaceae family of fungi.</title>
        <authorList>
            <person name="Okagaki L.H."/>
            <person name="Nunes C.C."/>
            <person name="Sailsbery J."/>
            <person name="Clay B."/>
            <person name="Brown D."/>
            <person name="John T."/>
            <person name="Oh Y."/>
            <person name="Young N."/>
            <person name="Fitzgerald M."/>
            <person name="Haas B.J."/>
            <person name="Zeng Q."/>
            <person name="Young S."/>
            <person name="Adiconis X."/>
            <person name="Fan L."/>
            <person name="Levin J.Z."/>
            <person name="Mitchell T.K."/>
            <person name="Okubara P.A."/>
            <person name="Farman M.L."/>
            <person name="Kohn L.M."/>
            <person name="Birren B."/>
            <person name="Ma L.-J."/>
            <person name="Dean R.A."/>
        </authorList>
    </citation>
    <scope>NUCLEOTIDE SEQUENCE</scope>
    <source>
        <strain evidence="4">ATCC 64411 / 73-15</strain>
    </source>
</reference>
<keyword evidence="5" id="KW-1185">Reference proteome</keyword>
<feature type="transmembrane region" description="Helical" evidence="1">
    <location>
        <begin position="524"/>
        <end position="542"/>
    </location>
</feature>
<keyword evidence="1" id="KW-0472">Membrane</keyword>
<feature type="chain" id="PRO_5009385898" evidence="2">
    <location>
        <begin position="23"/>
        <end position="547"/>
    </location>
</feature>
<dbReference type="EnsemblFungi" id="MAPG_09842T0">
    <property type="protein sequence ID" value="MAPG_09842T0"/>
    <property type="gene ID" value="MAPG_09842"/>
</dbReference>
<feature type="transmembrane region" description="Helical" evidence="1">
    <location>
        <begin position="269"/>
        <end position="297"/>
    </location>
</feature>
<dbReference type="AlphaFoldDB" id="A0A0C4EB02"/>
<feature type="signal peptide" evidence="2">
    <location>
        <begin position="1"/>
        <end position="22"/>
    </location>
</feature>
<dbReference type="OrthoDB" id="2958197at2759"/>
<protein>
    <submittedName>
        <fullName evidence="3 4">Uncharacterized protein</fullName>
    </submittedName>
</protein>
<dbReference type="Proteomes" id="UP000011715">
    <property type="component" value="Unassembled WGS sequence"/>
</dbReference>
<evidence type="ECO:0000256" key="1">
    <source>
        <dbReference type="SAM" id="Phobius"/>
    </source>
</evidence>
<accession>A0A0C4EB02</accession>
<evidence type="ECO:0000313" key="5">
    <source>
        <dbReference type="Proteomes" id="UP000011715"/>
    </source>
</evidence>
<proteinExistence type="predicted"/>
<dbReference type="EMBL" id="GL876977">
    <property type="protein sequence ID" value="KLU91321.1"/>
    <property type="molecule type" value="Genomic_DNA"/>
</dbReference>
<keyword evidence="1" id="KW-1133">Transmembrane helix</keyword>